<feature type="region of interest" description="Disordered" evidence="1">
    <location>
        <begin position="106"/>
        <end position="135"/>
    </location>
</feature>
<sequence length="202" mass="22714">MLYSQQSVAKIAQLIRQLVSDFMLKIKNIEDALMAVGEDVKDNDLVLTLINGFGHEFDAIVVVISTQQRFISFENTHFLLMMHEQCLEHLDSPQPESGQILANYASNNVQDRKGQRDGNTYNNRGGGNRGRDLTKPFKDHLNNNFILKPSTINNKVAIVDNNFLLAHPLKGTMNNTVLSYTQAHYHQHITLVATPESVIDPA</sequence>
<dbReference type="PANTHER" id="PTHR47481:SF22">
    <property type="entry name" value="RETROTRANSPOSON GAG DOMAIN-CONTAINING PROTEIN"/>
    <property type="match status" value="1"/>
</dbReference>
<evidence type="ECO:0000313" key="3">
    <source>
        <dbReference type="Proteomes" id="UP001280121"/>
    </source>
</evidence>
<comment type="caution">
    <text evidence="2">The sequence shown here is derived from an EMBL/GenBank/DDBJ whole genome shotgun (WGS) entry which is preliminary data.</text>
</comment>
<proteinExistence type="predicted"/>
<accession>A0AAD9U1E1</accession>
<organism evidence="2 3">
    <name type="scientific">Dipteronia dyeriana</name>
    <dbReference type="NCBI Taxonomy" id="168575"/>
    <lineage>
        <taxon>Eukaryota</taxon>
        <taxon>Viridiplantae</taxon>
        <taxon>Streptophyta</taxon>
        <taxon>Embryophyta</taxon>
        <taxon>Tracheophyta</taxon>
        <taxon>Spermatophyta</taxon>
        <taxon>Magnoliopsida</taxon>
        <taxon>eudicotyledons</taxon>
        <taxon>Gunneridae</taxon>
        <taxon>Pentapetalae</taxon>
        <taxon>rosids</taxon>
        <taxon>malvids</taxon>
        <taxon>Sapindales</taxon>
        <taxon>Sapindaceae</taxon>
        <taxon>Hippocastanoideae</taxon>
        <taxon>Acereae</taxon>
        <taxon>Dipteronia</taxon>
    </lineage>
</organism>
<dbReference type="PANTHER" id="PTHR47481">
    <property type="match status" value="1"/>
</dbReference>
<dbReference type="Proteomes" id="UP001280121">
    <property type="component" value="Unassembled WGS sequence"/>
</dbReference>
<reference evidence="2" key="1">
    <citation type="journal article" date="2023" name="Plant J.">
        <title>Genome sequences and population genomics provide insights into the demographic history, inbreeding, and mutation load of two 'living fossil' tree species of Dipteronia.</title>
        <authorList>
            <person name="Feng Y."/>
            <person name="Comes H.P."/>
            <person name="Chen J."/>
            <person name="Zhu S."/>
            <person name="Lu R."/>
            <person name="Zhang X."/>
            <person name="Li P."/>
            <person name="Qiu J."/>
            <person name="Olsen K.M."/>
            <person name="Qiu Y."/>
        </authorList>
    </citation>
    <scope>NUCLEOTIDE SEQUENCE</scope>
    <source>
        <strain evidence="2">KIB01</strain>
    </source>
</reference>
<evidence type="ECO:0000256" key="1">
    <source>
        <dbReference type="SAM" id="MobiDB-lite"/>
    </source>
</evidence>
<keyword evidence="3" id="KW-1185">Reference proteome</keyword>
<dbReference type="AlphaFoldDB" id="A0AAD9U1E1"/>
<protein>
    <submittedName>
        <fullName evidence="2">Uncharacterized protein</fullName>
    </submittedName>
</protein>
<dbReference type="EMBL" id="JANJYI010000006">
    <property type="protein sequence ID" value="KAK2645698.1"/>
    <property type="molecule type" value="Genomic_DNA"/>
</dbReference>
<evidence type="ECO:0000313" key="2">
    <source>
        <dbReference type="EMBL" id="KAK2645698.1"/>
    </source>
</evidence>
<name>A0AAD9U1E1_9ROSI</name>
<gene>
    <name evidence="2" type="ORF">Ddye_020893</name>
</gene>